<dbReference type="OrthoDB" id="656607at2759"/>
<dbReference type="InterPro" id="IPR011333">
    <property type="entry name" value="SKP1/BTB/POZ_sf"/>
</dbReference>
<accession>A0A368SLN6</accession>
<evidence type="ECO:0000313" key="2">
    <source>
        <dbReference type="EMBL" id="RCV43335.1"/>
    </source>
</evidence>
<organism evidence="2">
    <name type="scientific">Setaria italica</name>
    <name type="common">Foxtail millet</name>
    <name type="synonym">Panicum italicum</name>
    <dbReference type="NCBI Taxonomy" id="4555"/>
    <lineage>
        <taxon>Eukaryota</taxon>
        <taxon>Viridiplantae</taxon>
        <taxon>Streptophyta</taxon>
        <taxon>Embryophyta</taxon>
        <taxon>Tracheophyta</taxon>
        <taxon>Spermatophyta</taxon>
        <taxon>Magnoliopsida</taxon>
        <taxon>Liliopsida</taxon>
        <taxon>Poales</taxon>
        <taxon>Poaceae</taxon>
        <taxon>PACMAD clade</taxon>
        <taxon>Panicoideae</taxon>
        <taxon>Panicodae</taxon>
        <taxon>Paniceae</taxon>
        <taxon>Cenchrinae</taxon>
        <taxon>Setaria</taxon>
    </lineage>
</organism>
<proteinExistence type="predicted"/>
<reference evidence="2" key="1">
    <citation type="journal article" date="2012" name="Nat. Biotechnol.">
        <title>Reference genome sequence of the model plant Setaria.</title>
        <authorList>
            <person name="Bennetzen J.L."/>
            <person name="Schmutz J."/>
            <person name="Wang H."/>
            <person name="Percifield R."/>
            <person name="Hawkins J."/>
            <person name="Pontaroli A.C."/>
            <person name="Estep M."/>
            <person name="Feng L."/>
            <person name="Vaughn J.N."/>
            <person name="Grimwood J."/>
            <person name="Jenkins J."/>
            <person name="Barry K."/>
            <person name="Lindquist E."/>
            <person name="Hellsten U."/>
            <person name="Deshpande S."/>
            <person name="Wang X."/>
            <person name="Wu X."/>
            <person name="Mitros T."/>
            <person name="Triplett J."/>
            <person name="Yang X."/>
            <person name="Ye C.Y."/>
            <person name="Mauro-Herrera M."/>
            <person name="Wang L."/>
            <person name="Li P."/>
            <person name="Sharma M."/>
            <person name="Sharma R."/>
            <person name="Ronald P.C."/>
            <person name="Panaud O."/>
            <person name="Kellogg E.A."/>
            <person name="Brutnell T.P."/>
            <person name="Doust A.N."/>
            <person name="Tuskan G.A."/>
            <person name="Rokhsar D."/>
            <person name="Devos K.M."/>
        </authorList>
    </citation>
    <scope>NUCLEOTIDE SEQUENCE [LARGE SCALE GENOMIC DNA]</scope>
    <source>
        <strain evidence="2">Yugu1</strain>
    </source>
</reference>
<dbReference type="KEGG" id="sita:101763103"/>
<evidence type="ECO:0008006" key="3">
    <source>
        <dbReference type="Google" id="ProtNLM"/>
    </source>
</evidence>
<comment type="pathway">
    <text evidence="1">Protein modification; protein ubiquitination.</text>
</comment>
<dbReference type="STRING" id="4555.A0A368SLN6"/>
<dbReference type="AlphaFoldDB" id="A0A368SLN6"/>
<dbReference type="Gene3D" id="3.30.710.10">
    <property type="entry name" value="Potassium Channel Kv1.1, Chain A"/>
    <property type="match status" value="1"/>
</dbReference>
<sequence>MAAAATTMAASQHDAKQAAEGEGTAATVVLRCFDGVKVAVPAALARGRSGLVAAAAGERVVDVPGNVHGPVVAKVAAYWEGRAAAKEEEGAAFDAAFLAGLRHDALVDLIHAAHHLGDAALFDLFRPTRA</sequence>
<evidence type="ECO:0000256" key="1">
    <source>
        <dbReference type="ARBA" id="ARBA00004906"/>
    </source>
</evidence>
<reference evidence="2" key="2">
    <citation type="submission" date="2015-07" db="EMBL/GenBank/DDBJ databases">
        <authorList>
            <person name="Noorani M."/>
        </authorList>
    </citation>
    <scope>NUCLEOTIDE SEQUENCE</scope>
    <source>
        <strain evidence="2">Yugu1</strain>
    </source>
</reference>
<name>A0A368SLN6_SETIT</name>
<protein>
    <recommendedName>
        <fullName evidence="3">SKP1 component POZ domain-containing protein</fullName>
    </recommendedName>
</protein>
<gene>
    <name evidence="2" type="ORF">SETIT_9G285900v2</name>
</gene>
<dbReference type="EMBL" id="CM003536">
    <property type="protein sequence ID" value="RCV43335.1"/>
    <property type="molecule type" value="Genomic_DNA"/>
</dbReference>